<organism evidence="2 3">
    <name type="scientific">Arabidopsis thaliana x Arabidopsis arenosa</name>
    <dbReference type="NCBI Taxonomy" id="1240361"/>
    <lineage>
        <taxon>Eukaryota</taxon>
        <taxon>Viridiplantae</taxon>
        <taxon>Streptophyta</taxon>
        <taxon>Embryophyta</taxon>
        <taxon>Tracheophyta</taxon>
        <taxon>Spermatophyta</taxon>
        <taxon>Magnoliopsida</taxon>
        <taxon>eudicotyledons</taxon>
        <taxon>Gunneridae</taxon>
        <taxon>Pentapetalae</taxon>
        <taxon>rosids</taxon>
        <taxon>malvids</taxon>
        <taxon>Brassicales</taxon>
        <taxon>Brassicaceae</taxon>
        <taxon>Camelineae</taxon>
        <taxon>Arabidopsis</taxon>
    </lineage>
</organism>
<dbReference type="Proteomes" id="UP000694240">
    <property type="component" value="Chromosome 13"/>
</dbReference>
<sequence>MIGSVRLKSKSCAFSIASAIDGGAKAAIRARDLAVADERDLGIWGSLANLGIWTRLGCWLEEREIRGLEEAIIELADCSRVFDGSSSTSATLLAAPKSTETYVSQEDDSGVENKSQGSEFQRRNRIYRSNVN</sequence>
<dbReference type="EMBL" id="JAEFBK010000013">
    <property type="protein sequence ID" value="KAG7534581.1"/>
    <property type="molecule type" value="Genomic_DNA"/>
</dbReference>
<comment type="caution">
    <text evidence="2">The sequence shown here is derived from an EMBL/GenBank/DDBJ whole genome shotgun (WGS) entry which is preliminary data.</text>
</comment>
<protein>
    <submittedName>
        <fullName evidence="2">Uncharacterized protein</fullName>
    </submittedName>
</protein>
<reference evidence="2 3" key="1">
    <citation type="submission" date="2020-12" db="EMBL/GenBank/DDBJ databases">
        <title>Concerted genomic and epigenomic changes stabilize Arabidopsis allopolyploids.</title>
        <authorList>
            <person name="Chen Z."/>
        </authorList>
    </citation>
    <scope>NUCLEOTIDE SEQUENCE [LARGE SCALE GENOMIC DNA]</scope>
    <source>
        <strain evidence="2">Allo738</strain>
        <tissue evidence="2">Leaf</tissue>
    </source>
</reference>
<name>A0A8T1XTT9_9BRAS</name>
<evidence type="ECO:0000313" key="3">
    <source>
        <dbReference type="Proteomes" id="UP000694240"/>
    </source>
</evidence>
<keyword evidence="3" id="KW-1185">Reference proteome</keyword>
<proteinExistence type="predicted"/>
<feature type="region of interest" description="Disordered" evidence="1">
    <location>
        <begin position="96"/>
        <end position="119"/>
    </location>
</feature>
<accession>A0A8T1XTT9</accession>
<evidence type="ECO:0000313" key="2">
    <source>
        <dbReference type="EMBL" id="KAG7534581.1"/>
    </source>
</evidence>
<evidence type="ECO:0000256" key="1">
    <source>
        <dbReference type="SAM" id="MobiDB-lite"/>
    </source>
</evidence>
<dbReference type="AlphaFoldDB" id="A0A8T1XTT9"/>
<gene>
    <name evidence="2" type="ORF">ISN45_Aa08g021190</name>
</gene>